<sequence>MTWSRSRSRTEGYRIQVASASGEEPREFSVAPTVTELSIPDLSPD</sequence>
<reference evidence="2" key="1">
    <citation type="submission" date="2016-05" db="EMBL/GenBank/DDBJ databases">
        <authorList>
            <person name="Lavstsen T."/>
            <person name="Jespersen J.S."/>
        </authorList>
    </citation>
    <scope>NUCLEOTIDE SEQUENCE</scope>
    <source>
        <tissue evidence="2">Brain</tissue>
    </source>
</reference>
<organism evidence="2">
    <name type="scientific">Nothobranchius furzeri</name>
    <name type="common">Turquoise killifish</name>
    <dbReference type="NCBI Taxonomy" id="105023"/>
    <lineage>
        <taxon>Eukaryota</taxon>
        <taxon>Metazoa</taxon>
        <taxon>Chordata</taxon>
        <taxon>Craniata</taxon>
        <taxon>Vertebrata</taxon>
        <taxon>Euteleostomi</taxon>
        <taxon>Actinopterygii</taxon>
        <taxon>Neopterygii</taxon>
        <taxon>Teleostei</taxon>
        <taxon>Neoteleostei</taxon>
        <taxon>Acanthomorphata</taxon>
        <taxon>Ovalentaria</taxon>
        <taxon>Atherinomorphae</taxon>
        <taxon>Cyprinodontiformes</taxon>
        <taxon>Nothobranchiidae</taxon>
        <taxon>Nothobranchius</taxon>
    </lineage>
</organism>
<dbReference type="InterPro" id="IPR036116">
    <property type="entry name" value="FN3_sf"/>
</dbReference>
<proteinExistence type="predicted"/>
<evidence type="ECO:0000256" key="1">
    <source>
        <dbReference type="SAM" id="MobiDB-lite"/>
    </source>
</evidence>
<dbReference type="EMBL" id="HADY01005408">
    <property type="protein sequence ID" value="SBP43893.1"/>
    <property type="molecule type" value="Transcribed_RNA"/>
</dbReference>
<feature type="region of interest" description="Disordered" evidence="1">
    <location>
        <begin position="1"/>
        <end position="32"/>
    </location>
</feature>
<feature type="non-terminal residue" evidence="2">
    <location>
        <position position="45"/>
    </location>
</feature>
<dbReference type="AlphaFoldDB" id="A0A1A7ZN82"/>
<dbReference type="Gene3D" id="2.60.40.10">
    <property type="entry name" value="Immunoglobulins"/>
    <property type="match status" value="1"/>
</dbReference>
<protein>
    <submittedName>
        <fullName evidence="2">Collagen, type XII, alpha 1</fullName>
    </submittedName>
</protein>
<reference evidence="2" key="2">
    <citation type="submission" date="2016-06" db="EMBL/GenBank/DDBJ databases">
        <title>The genome of a short-lived fish provides insights into sex chromosome evolution and the genetic control of aging.</title>
        <authorList>
            <person name="Reichwald K."/>
            <person name="Felder M."/>
            <person name="Petzold A."/>
            <person name="Koch P."/>
            <person name="Groth M."/>
            <person name="Platzer M."/>
        </authorList>
    </citation>
    <scope>NUCLEOTIDE SEQUENCE</scope>
    <source>
        <tissue evidence="2">Brain</tissue>
    </source>
</reference>
<dbReference type="GO" id="GO:0005581">
    <property type="term" value="C:collagen trimer"/>
    <property type="evidence" value="ECO:0007669"/>
    <property type="project" value="UniProtKB-KW"/>
</dbReference>
<gene>
    <name evidence="2" type="primary">COL12A1</name>
</gene>
<evidence type="ECO:0000313" key="2">
    <source>
        <dbReference type="EMBL" id="SBP43893.1"/>
    </source>
</evidence>
<keyword evidence="2" id="KW-0176">Collagen</keyword>
<name>A0A1A7ZN82_NOTFU</name>
<accession>A0A1A7ZN82</accession>
<dbReference type="SUPFAM" id="SSF49265">
    <property type="entry name" value="Fibronectin type III"/>
    <property type="match status" value="1"/>
</dbReference>
<dbReference type="InterPro" id="IPR013783">
    <property type="entry name" value="Ig-like_fold"/>
</dbReference>